<dbReference type="EMBL" id="JAYGGQ010000004">
    <property type="protein sequence ID" value="MEA5454477.1"/>
    <property type="molecule type" value="Genomic_DNA"/>
</dbReference>
<evidence type="ECO:0000313" key="3">
    <source>
        <dbReference type="Proteomes" id="UP001304769"/>
    </source>
</evidence>
<reference evidence="2 3" key="1">
    <citation type="submission" date="2023-12" db="EMBL/GenBank/DDBJ databases">
        <title>Sinomonas terricola sp. nov, isolated from litchi orchard soil in Guangdong, PR China.</title>
        <authorList>
            <person name="Jiaxin W."/>
            <person name="Yang Z."/>
            <person name="Honghui Z."/>
        </authorList>
    </citation>
    <scope>NUCLEOTIDE SEQUENCE [LARGE SCALE GENOMIC DNA]</scope>
    <source>
        <strain evidence="2 3">JGH33</strain>
    </source>
</reference>
<feature type="compositionally biased region" description="Low complexity" evidence="1">
    <location>
        <begin position="48"/>
        <end position="59"/>
    </location>
</feature>
<evidence type="ECO:0000313" key="2">
    <source>
        <dbReference type="EMBL" id="MEA5454477.1"/>
    </source>
</evidence>
<feature type="region of interest" description="Disordered" evidence="1">
    <location>
        <begin position="47"/>
        <end position="96"/>
    </location>
</feature>
<dbReference type="Proteomes" id="UP001304769">
    <property type="component" value="Unassembled WGS sequence"/>
</dbReference>
<proteinExistence type="predicted"/>
<protein>
    <recommendedName>
        <fullName evidence="4">SANT domain-containing protein</fullName>
    </recommendedName>
</protein>
<feature type="compositionally biased region" description="Low complexity" evidence="1">
    <location>
        <begin position="72"/>
        <end position="96"/>
    </location>
</feature>
<comment type="caution">
    <text evidence="2">The sequence shown here is derived from an EMBL/GenBank/DDBJ whole genome shotgun (WGS) entry which is preliminary data.</text>
</comment>
<accession>A0ABU5T490</accession>
<gene>
    <name evidence="2" type="ORF">SPF06_07065</name>
</gene>
<evidence type="ECO:0008006" key="4">
    <source>
        <dbReference type="Google" id="ProtNLM"/>
    </source>
</evidence>
<keyword evidence="3" id="KW-1185">Reference proteome</keyword>
<organism evidence="2 3">
    <name type="scientific">Sinomonas terricola</name>
    <dbReference type="NCBI Taxonomy" id="3110330"/>
    <lineage>
        <taxon>Bacteria</taxon>
        <taxon>Bacillati</taxon>
        <taxon>Actinomycetota</taxon>
        <taxon>Actinomycetes</taxon>
        <taxon>Micrococcales</taxon>
        <taxon>Micrococcaceae</taxon>
        <taxon>Sinomonas</taxon>
    </lineage>
</organism>
<name>A0ABU5T490_9MICC</name>
<sequence>MDDQYQEEIYDNYRRLHDEHGESWESIAKRVEAQNDTKLAAWLRSQDAAEAPEGTEPAAQVQGRRALKAETADASAGETAAADGAAAAEAAAGAEA</sequence>
<evidence type="ECO:0000256" key="1">
    <source>
        <dbReference type="SAM" id="MobiDB-lite"/>
    </source>
</evidence>
<dbReference type="RefSeq" id="WP_323278322.1">
    <property type="nucleotide sequence ID" value="NZ_JAYGGQ010000004.1"/>
</dbReference>